<keyword evidence="6" id="KW-1185">Reference proteome</keyword>
<dbReference type="CDD" id="cd04735">
    <property type="entry name" value="OYE_like_4_FMN"/>
    <property type="match status" value="1"/>
</dbReference>
<dbReference type="AlphaFoldDB" id="A0A916K218"/>
<evidence type="ECO:0000313" key="6">
    <source>
        <dbReference type="Proteomes" id="UP000693672"/>
    </source>
</evidence>
<dbReference type="GO" id="GO:0016491">
    <property type="term" value="F:oxidoreductase activity"/>
    <property type="evidence" value="ECO:0007669"/>
    <property type="project" value="UniProtKB-KW"/>
</dbReference>
<evidence type="ECO:0000256" key="1">
    <source>
        <dbReference type="ARBA" id="ARBA00022630"/>
    </source>
</evidence>
<dbReference type="Pfam" id="PF00724">
    <property type="entry name" value="Oxidored_FMN"/>
    <property type="match status" value="1"/>
</dbReference>
<dbReference type="GO" id="GO:0010181">
    <property type="term" value="F:FMN binding"/>
    <property type="evidence" value="ECO:0007669"/>
    <property type="project" value="InterPro"/>
</dbReference>
<keyword evidence="2 5" id="KW-0560">Oxidoreductase</keyword>
<reference evidence="5" key="1">
    <citation type="submission" date="2021-06" db="EMBL/GenBank/DDBJ databases">
        <authorList>
            <person name="Criscuolo A."/>
        </authorList>
    </citation>
    <scope>NUCLEOTIDE SEQUENCE</scope>
    <source>
        <strain evidence="5">CIP111600</strain>
    </source>
</reference>
<gene>
    <name evidence="5" type="ORF">PAESOLCIP111_03173</name>
</gene>
<evidence type="ECO:0000256" key="2">
    <source>
        <dbReference type="ARBA" id="ARBA00023002"/>
    </source>
</evidence>
<evidence type="ECO:0000313" key="5">
    <source>
        <dbReference type="EMBL" id="CAG7630150.1"/>
    </source>
</evidence>
<dbReference type="EMBL" id="CAJVAS010000012">
    <property type="protein sequence ID" value="CAG7630150.1"/>
    <property type="molecule type" value="Genomic_DNA"/>
</dbReference>
<organism evidence="5 6">
    <name type="scientific">Paenibacillus solanacearum</name>
    <dbReference type="NCBI Taxonomy" id="2048548"/>
    <lineage>
        <taxon>Bacteria</taxon>
        <taxon>Bacillati</taxon>
        <taxon>Bacillota</taxon>
        <taxon>Bacilli</taxon>
        <taxon>Bacillales</taxon>
        <taxon>Paenibacillaceae</taxon>
        <taxon>Paenibacillus</taxon>
    </lineage>
</organism>
<dbReference type="Proteomes" id="UP000693672">
    <property type="component" value="Unassembled WGS sequence"/>
</dbReference>
<dbReference type="RefSeq" id="WP_218092925.1">
    <property type="nucleotide sequence ID" value="NZ_CAJVAS010000012.1"/>
</dbReference>
<accession>A0A916K218</accession>
<dbReference type="InterPro" id="IPR051799">
    <property type="entry name" value="NADH_flavin_oxidoreductase"/>
</dbReference>
<name>A0A916K218_9BACL</name>
<feature type="region of interest" description="Disordered" evidence="3">
    <location>
        <begin position="225"/>
        <end position="244"/>
    </location>
</feature>
<proteinExistence type="predicted"/>
<dbReference type="PANTHER" id="PTHR43656:SF2">
    <property type="entry name" value="BINDING OXIDOREDUCTASE, PUTATIVE (AFU_ORTHOLOGUE AFUA_2G08260)-RELATED"/>
    <property type="match status" value="1"/>
</dbReference>
<keyword evidence="1" id="KW-0285">Flavoprotein</keyword>
<dbReference type="InterPro" id="IPR001155">
    <property type="entry name" value="OxRdtase_FMN_N"/>
</dbReference>
<sequence length="383" mass="41392">MQSTVQSLFQPYTLPSGVTLANRLVMAPMTHLSSQPDGKVSAAEIAYYVRRSEGLGLIITAATWVTPSGGMHGSPGAAADDDIPGLRRLAAAIRERGAKAVLQLFHTGRQGTRTGDLVAPSAVPEAREGAAVPRALEEAEIADIIHAFGEAARRAIATGFDGVEIHGGNGNLTHQFFSPLSNQRNDRYGGTLERRMTFGLAVVDEVQRVVREHADRPFAVGYRLSPEERDMPGAASDAPDEREQPGITMEDTLAFVDVLAGRGLDYLHISLTDFRNPPRRGSWGGRSRLAILQERVGGRVPLIGVGAVHTAEDALEAMQSGVPLLALGRELLMEPDWVDKARSGRSADIRTTMPANGCERLSIPDPMWQLLRSIPGWLPFEEK</sequence>
<dbReference type="PANTHER" id="PTHR43656">
    <property type="entry name" value="BINDING OXIDOREDUCTASE, PUTATIVE (AFU_ORTHOLOGUE AFUA_2G08260)-RELATED"/>
    <property type="match status" value="1"/>
</dbReference>
<protein>
    <submittedName>
        <fullName evidence="5">Oxidoreductase</fullName>
        <ecNumber evidence="5">1.-.-.-</ecNumber>
    </submittedName>
</protein>
<comment type="caution">
    <text evidence="5">The sequence shown here is derived from an EMBL/GenBank/DDBJ whole genome shotgun (WGS) entry which is preliminary data.</text>
</comment>
<dbReference type="EC" id="1.-.-.-" evidence="5"/>
<evidence type="ECO:0000256" key="3">
    <source>
        <dbReference type="SAM" id="MobiDB-lite"/>
    </source>
</evidence>
<evidence type="ECO:0000259" key="4">
    <source>
        <dbReference type="Pfam" id="PF00724"/>
    </source>
</evidence>
<feature type="domain" description="NADH:flavin oxidoreductase/NADH oxidase N-terminal" evidence="4">
    <location>
        <begin position="7"/>
        <end position="346"/>
    </location>
</feature>